<reference evidence="3 4" key="1">
    <citation type="journal article" date="2019" name="ACS Chem. Biol.">
        <title>Identification and Mobilization of a Cryptic Antibiotic Biosynthesis Gene Locus from a Human-Pathogenic Nocardia Isolate.</title>
        <authorList>
            <person name="Herisse M."/>
            <person name="Ishida K."/>
            <person name="Porter J.L."/>
            <person name="Howden B."/>
            <person name="Hertweck C."/>
            <person name="Stinear T.P."/>
            <person name="Pidot S.J."/>
        </authorList>
    </citation>
    <scope>NUCLEOTIDE SEQUENCE [LARGE SCALE GENOMIC DNA]</scope>
    <source>
        <strain evidence="3 4">AUSMDU00012715</strain>
    </source>
</reference>
<evidence type="ECO:0000313" key="3">
    <source>
        <dbReference type="EMBL" id="QIS23043.1"/>
    </source>
</evidence>
<sequence length="102" mass="11519">MANATPLPPTSPGEILAEEFMEPLRISQNALARALGVPARRINQIVHGKRAITTRTALLLARYFGTTPEFWINLQTHYDLVREREELSDKLGRIVPRQPLTC</sequence>
<dbReference type="Proteomes" id="UP000500953">
    <property type="component" value="Chromosome"/>
</dbReference>
<evidence type="ECO:0000256" key="1">
    <source>
        <dbReference type="ARBA" id="ARBA00023125"/>
    </source>
</evidence>
<dbReference type="InterPro" id="IPR013430">
    <property type="entry name" value="Toxin_antidote_HigA"/>
</dbReference>
<organism evidence="3 4">
    <name type="scientific">Nocardia terpenica</name>
    <dbReference type="NCBI Taxonomy" id="455432"/>
    <lineage>
        <taxon>Bacteria</taxon>
        <taxon>Bacillati</taxon>
        <taxon>Actinomycetota</taxon>
        <taxon>Actinomycetes</taxon>
        <taxon>Mycobacteriales</taxon>
        <taxon>Nocardiaceae</taxon>
        <taxon>Nocardia</taxon>
    </lineage>
</organism>
<dbReference type="RefSeq" id="WP_167490419.1">
    <property type="nucleotide sequence ID" value="NZ_CP046173.1"/>
</dbReference>
<dbReference type="Gene3D" id="1.10.260.40">
    <property type="entry name" value="lambda repressor-like DNA-binding domains"/>
    <property type="match status" value="1"/>
</dbReference>
<dbReference type="CDD" id="cd00093">
    <property type="entry name" value="HTH_XRE"/>
    <property type="match status" value="1"/>
</dbReference>
<dbReference type="GO" id="GO:0003677">
    <property type="term" value="F:DNA binding"/>
    <property type="evidence" value="ECO:0007669"/>
    <property type="project" value="UniProtKB-KW"/>
</dbReference>
<dbReference type="SUPFAM" id="SSF47413">
    <property type="entry name" value="lambda repressor-like DNA-binding domains"/>
    <property type="match status" value="1"/>
</dbReference>
<gene>
    <name evidence="3" type="ORF">F6W96_36585</name>
</gene>
<feature type="domain" description="HTH cro/C1-type" evidence="2">
    <location>
        <begin position="26"/>
        <end position="71"/>
    </location>
</feature>
<dbReference type="SMART" id="SM00530">
    <property type="entry name" value="HTH_XRE"/>
    <property type="match status" value="1"/>
</dbReference>
<evidence type="ECO:0000313" key="4">
    <source>
        <dbReference type="Proteomes" id="UP000500953"/>
    </source>
</evidence>
<dbReference type="PANTHER" id="PTHR36924">
    <property type="entry name" value="ANTITOXIN HIGA-1"/>
    <property type="match status" value="1"/>
</dbReference>
<dbReference type="Pfam" id="PF01381">
    <property type="entry name" value="HTH_3"/>
    <property type="match status" value="1"/>
</dbReference>
<dbReference type="InterPro" id="IPR001387">
    <property type="entry name" value="Cro/C1-type_HTH"/>
</dbReference>
<evidence type="ECO:0000259" key="2">
    <source>
        <dbReference type="PROSITE" id="PS50943"/>
    </source>
</evidence>
<dbReference type="NCBIfam" id="TIGR02607">
    <property type="entry name" value="antidote_HigA"/>
    <property type="match status" value="1"/>
</dbReference>
<dbReference type="InterPro" id="IPR010982">
    <property type="entry name" value="Lambda_DNA-bd_dom_sf"/>
</dbReference>
<dbReference type="AlphaFoldDB" id="A0A6G9ZDG4"/>
<accession>A0A6G9ZDG4</accession>
<name>A0A6G9ZDG4_9NOCA</name>
<dbReference type="PROSITE" id="PS50943">
    <property type="entry name" value="HTH_CROC1"/>
    <property type="match status" value="1"/>
</dbReference>
<keyword evidence="1" id="KW-0238">DNA-binding</keyword>
<dbReference type="EMBL" id="CP046173">
    <property type="protein sequence ID" value="QIS23043.1"/>
    <property type="molecule type" value="Genomic_DNA"/>
</dbReference>
<proteinExistence type="predicted"/>
<protein>
    <submittedName>
        <fullName evidence="3">HigA family addiction module antidote protein</fullName>
    </submittedName>
</protein>
<dbReference type="PANTHER" id="PTHR36924:SF1">
    <property type="entry name" value="ANTITOXIN HIGA-1"/>
    <property type="match status" value="1"/>
</dbReference>